<evidence type="ECO:0000313" key="2">
    <source>
        <dbReference type="EMBL" id="GIG87732.1"/>
    </source>
</evidence>
<evidence type="ECO:0000256" key="1">
    <source>
        <dbReference type="SAM" id="SignalP"/>
    </source>
</evidence>
<feature type="signal peptide" evidence="1">
    <location>
        <begin position="1"/>
        <end position="29"/>
    </location>
</feature>
<comment type="caution">
    <text evidence="2">The sequence shown here is derived from an EMBL/GenBank/DDBJ whole genome shotgun (WGS) entry which is preliminary data.</text>
</comment>
<evidence type="ECO:0000313" key="3">
    <source>
        <dbReference type="Proteomes" id="UP000646749"/>
    </source>
</evidence>
<dbReference type="RefSeq" id="WP_203866289.1">
    <property type="nucleotide sequence ID" value="NZ_BONW01000013.1"/>
</dbReference>
<protein>
    <submittedName>
        <fullName evidence="2">Uncharacterized protein</fullName>
    </submittedName>
</protein>
<gene>
    <name evidence="2" type="ORF">Pen02_26680</name>
</gene>
<organism evidence="2 3">
    <name type="scientific">Plantactinospora endophytica</name>
    <dbReference type="NCBI Taxonomy" id="673535"/>
    <lineage>
        <taxon>Bacteria</taxon>
        <taxon>Bacillati</taxon>
        <taxon>Actinomycetota</taxon>
        <taxon>Actinomycetes</taxon>
        <taxon>Micromonosporales</taxon>
        <taxon>Micromonosporaceae</taxon>
        <taxon>Plantactinospora</taxon>
    </lineage>
</organism>
<keyword evidence="1" id="KW-0732">Signal</keyword>
<proteinExistence type="predicted"/>
<dbReference type="EMBL" id="BONW01000013">
    <property type="protein sequence ID" value="GIG87732.1"/>
    <property type="molecule type" value="Genomic_DNA"/>
</dbReference>
<sequence length="193" mass="20551">MQRQLGRSIGTALLGIATLVIIGPASAAAAEPATSPETGGVLAEYHGRTIDLSVNWEGATICVEQSGTGFRCYEDDAAYREAEGVDSRATGVGRRALTDCPARVFCLWDNRDYAGRRVEGRSAGLHSLSAIGFNDRANSVLNNGPYTATMIDLDCGDDRLRAGPGTGHPELSLLQRPVCSGSYNNKFEMVILQ</sequence>
<keyword evidence="3" id="KW-1185">Reference proteome</keyword>
<dbReference type="Pfam" id="PF03995">
    <property type="entry name" value="Inhibitor_I36"/>
    <property type="match status" value="1"/>
</dbReference>
<dbReference type="Proteomes" id="UP000646749">
    <property type="component" value="Unassembled WGS sequence"/>
</dbReference>
<accession>A0ABQ4DZ72</accession>
<feature type="chain" id="PRO_5046928600" evidence="1">
    <location>
        <begin position="30"/>
        <end position="193"/>
    </location>
</feature>
<reference evidence="2 3" key="1">
    <citation type="submission" date="2021-01" db="EMBL/GenBank/DDBJ databases">
        <title>Whole genome shotgun sequence of Plantactinospora endophytica NBRC 110450.</title>
        <authorList>
            <person name="Komaki H."/>
            <person name="Tamura T."/>
        </authorList>
    </citation>
    <scope>NUCLEOTIDE SEQUENCE [LARGE SCALE GENOMIC DNA]</scope>
    <source>
        <strain evidence="2 3">NBRC 110450</strain>
    </source>
</reference>
<name>A0ABQ4DZ72_9ACTN</name>